<dbReference type="Gene3D" id="1.10.10.1100">
    <property type="entry name" value="BFD-like [2Fe-2S]-binding domain"/>
    <property type="match status" value="1"/>
</dbReference>
<dbReference type="Gene3D" id="3.30.9.10">
    <property type="entry name" value="D-Amino Acid Oxidase, subunit A, domain 2"/>
    <property type="match status" value="1"/>
</dbReference>
<protein>
    <submittedName>
        <fullName evidence="3">Glycerol-3-phosphate dehydrogenase</fullName>
    </submittedName>
</protein>
<dbReference type="EMBL" id="FOXR01000004">
    <property type="protein sequence ID" value="SFP79806.1"/>
    <property type="molecule type" value="Genomic_DNA"/>
</dbReference>
<dbReference type="OrthoDB" id="9801699at2"/>
<dbReference type="Pfam" id="PF04324">
    <property type="entry name" value="Fer2_BFD"/>
    <property type="match status" value="1"/>
</dbReference>
<proteinExistence type="predicted"/>
<organism evidence="3 4">
    <name type="scientific">Caldicoprobacter faecalis</name>
    <dbReference type="NCBI Taxonomy" id="937334"/>
    <lineage>
        <taxon>Bacteria</taxon>
        <taxon>Bacillati</taxon>
        <taxon>Bacillota</taxon>
        <taxon>Clostridia</taxon>
        <taxon>Caldicoprobacterales</taxon>
        <taxon>Caldicoprobacteraceae</taxon>
        <taxon>Caldicoprobacter</taxon>
    </lineage>
</organism>
<gene>
    <name evidence="3" type="ORF">SAMN05444406_10424</name>
</gene>
<dbReference type="InterPro" id="IPR006076">
    <property type="entry name" value="FAD-dep_OxRdtase"/>
</dbReference>
<evidence type="ECO:0000313" key="4">
    <source>
        <dbReference type="Proteomes" id="UP000198577"/>
    </source>
</evidence>
<dbReference type="InterPro" id="IPR007419">
    <property type="entry name" value="BFD-like_2Fe2S-bd_dom"/>
</dbReference>
<accession>A0A1I5TBJ0</accession>
<dbReference type="InterPro" id="IPR036188">
    <property type="entry name" value="FAD/NAD-bd_sf"/>
</dbReference>
<dbReference type="SUPFAM" id="SSF51905">
    <property type="entry name" value="FAD/NAD(P)-binding domain"/>
    <property type="match status" value="1"/>
</dbReference>
<dbReference type="InterPro" id="IPR041854">
    <property type="entry name" value="BFD-like_2Fe2S-bd_dom_sf"/>
</dbReference>
<sequence length="490" mass="53638">MFDVAIIGAGVVGCSIARELARYKLDVCVLEAKSDVAMGSSGANSGIVHAGYDCKPGTLMARLNVAGNFLYEDIARELDVPFKRNGSLVLAFTDDDMSTLKRLMEQGIKNGVNGLKILPAEEVLKMEPNLNPSIKAALWAPTGGITSPFEVTIAMAENAADNGVQFYLNHAVLSIQRHSDGKFHIETSGGTFIARYVINAAGINSDLISQMVGDDSFRIHPRKGEYCLYDKKWGSLVTSTIFQPPSGLGKGVLVTPTVDGNLLIGPNAVDIHQRDDVYTTSDGLNFVYQKALESVPFLPRNDVITEFAGLRAIADGEDFIIRPSRRAEEFIQVAGICSPGLSAAPAIGRYVASILNGVMQRNGHRLEPKRDFNPYRKGISRFSDADWHTREELIKKDQRFGRIICRCEMVTEGEIVQALHRNPPALTLDAVKRRTRAGMGRCQGGFCTPRIMEIMERELGIPMEQITKKGDGSRIVLGKIKDFWGEDAGC</sequence>
<dbReference type="Gene3D" id="3.50.50.60">
    <property type="entry name" value="FAD/NAD(P)-binding domain"/>
    <property type="match status" value="1"/>
</dbReference>
<evidence type="ECO:0000259" key="2">
    <source>
        <dbReference type="Pfam" id="PF04324"/>
    </source>
</evidence>
<reference evidence="3 4" key="1">
    <citation type="submission" date="2016-10" db="EMBL/GenBank/DDBJ databases">
        <authorList>
            <person name="de Groot N.N."/>
        </authorList>
    </citation>
    <scope>NUCLEOTIDE SEQUENCE [LARGE SCALE GENOMIC DNA]</scope>
    <source>
        <strain evidence="3 4">DSM 20678</strain>
    </source>
</reference>
<dbReference type="CDD" id="cd19946">
    <property type="entry name" value="GlpA-like_Fer2_BFD-like"/>
    <property type="match status" value="1"/>
</dbReference>
<feature type="domain" description="FAD dependent oxidoreductase" evidence="1">
    <location>
        <begin position="3"/>
        <end position="353"/>
    </location>
</feature>
<dbReference type="PANTHER" id="PTHR42720">
    <property type="entry name" value="GLYCEROL-3-PHOSPHATE DEHYDROGENASE"/>
    <property type="match status" value="1"/>
</dbReference>
<dbReference type="PANTHER" id="PTHR42720:SF1">
    <property type="entry name" value="GLYCEROL 3-PHOSPHATE OXIDASE"/>
    <property type="match status" value="1"/>
</dbReference>
<dbReference type="RefSeq" id="WP_092281966.1">
    <property type="nucleotide sequence ID" value="NZ_FOXR01000004.1"/>
</dbReference>
<evidence type="ECO:0000313" key="3">
    <source>
        <dbReference type="EMBL" id="SFP79806.1"/>
    </source>
</evidence>
<feature type="domain" description="BFD-like [2Fe-2S]-binding" evidence="2">
    <location>
        <begin position="403"/>
        <end position="456"/>
    </location>
</feature>
<dbReference type="Pfam" id="PF01266">
    <property type="entry name" value="DAO"/>
    <property type="match status" value="1"/>
</dbReference>
<dbReference type="SUPFAM" id="SSF54373">
    <property type="entry name" value="FAD-linked reductases, C-terminal domain"/>
    <property type="match status" value="1"/>
</dbReference>
<keyword evidence="4" id="KW-1185">Reference proteome</keyword>
<dbReference type="InterPro" id="IPR052745">
    <property type="entry name" value="G3P_Oxidase/Oxidoreductase"/>
</dbReference>
<dbReference type="STRING" id="937334.SAMN05444406_10424"/>
<evidence type="ECO:0000259" key="1">
    <source>
        <dbReference type="Pfam" id="PF01266"/>
    </source>
</evidence>
<name>A0A1I5TBJ0_9FIRM</name>
<dbReference type="AlphaFoldDB" id="A0A1I5TBJ0"/>
<dbReference type="Proteomes" id="UP000198577">
    <property type="component" value="Unassembled WGS sequence"/>
</dbReference>